<evidence type="ECO:0000313" key="2">
    <source>
        <dbReference type="EMBL" id="MBW87153.1"/>
    </source>
</evidence>
<organism evidence="2">
    <name type="scientific">Rhizophora mucronata</name>
    <name type="common">Asiatic mangrove</name>
    <dbReference type="NCBI Taxonomy" id="61149"/>
    <lineage>
        <taxon>Eukaryota</taxon>
        <taxon>Viridiplantae</taxon>
        <taxon>Streptophyta</taxon>
        <taxon>Embryophyta</taxon>
        <taxon>Tracheophyta</taxon>
        <taxon>Spermatophyta</taxon>
        <taxon>Magnoliopsida</taxon>
        <taxon>eudicotyledons</taxon>
        <taxon>Gunneridae</taxon>
        <taxon>Pentapetalae</taxon>
        <taxon>rosids</taxon>
        <taxon>fabids</taxon>
        <taxon>Malpighiales</taxon>
        <taxon>Rhizophoraceae</taxon>
        <taxon>Rhizophora</taxon>
    </lineage>
</organism>
<reference evidence="2" key="1">
    <citation type="submission" date="2018-02" db="EMBL/GenBank/DDBJ databases">
        <title>Rhizophora mucronata_Transcriptome.</title>
        <authorList>
            <person name="Meera S.P."/>
            <person name="Sreeshan A."/>
            <person name="Augustine A."/>
        </authorList>
    </citation>
    <scope>NUCLEOTIDE SEQUENCE</scope>
    <source>
        <tissue evidence="2">Leaf</tissue>
    </source>
</reference>
<evidence type="ECO:0000313" key="1">
    <source>
        <dbReference type="EMBL" id="MBW87152.1"/>
    </source>
</evidence>
<accession>A0A2P2J113</accession>
<sequence>MLLNLSMGMRVMIWKRSHQSSFSSFSIRHIERIMSLLHQLLLHLQASTSMTSYLGGILITTSRSQGLSTLP</sequence>
<proteinExistence type="predicted"/>
<dbReference type="EMBL" id="GGEC01006670">
    <property type="protein sequence ID" value="MBW87153.1"/>
    <property type="molecule type" value="Transcribed_RNA"/>
</dbReference>
<dbReference type="EMBL" id="GGEC01006669">
    <property type="protein sequence ID" value="MBW87152.1"/>
    <property type="molecule type" value="Transcribed_RNA"/>
</dbReference>
<dbReference type="AlphaFoldDB" id="A0A2P2J113"/>
<name>A0A2P2J113_RHIMU</name>
<protein>
    <submittedName>
        <fullName evidence="1">Uncharacterized protein LOC105115419 isoform X3</fullName>
    </submittedName>
    <submittedName>
        <fullName evidence="2">Uncharacterized protein MANES_01G090500</fullName>
    </submittedName>
</protein>